<accession>A0ABU2EUY0</accession>
<dbReference type="RefSeq" id="WP_134040135.1">
    <property type="nucleotide sequence ID" value="NZ_JAVLSJ010000028.1"/>
</dbReference>
<gene>
    <name evidence="1" type="ORF">RI048_27355</name>
</gene>
<dbReference type="Proteomes" id="UP001246576">
    <property type="component" value="Unassembled WGS sequence"/>
</dbReference>
<proteinExistence type="predicted"/>
<evidence type="ECO:0000313" key="2">
    <source>
        <dbReference type="Proteomes" id="UP001246576"/>
    </source>
</evidence>
<sequence length="91" mass="10272">MDCPNAKHPSVVREETCAIRQDAFCKVHRKFVTVNASPEAPFFCSEYTANTGQIIYILKRLVTKKNVTVVREHASPQGDTLFRKVRSGYGL</sequence>
<reference evidence="1" key="1">
    <citation type="submission" date="2023-09" db="EMBL/GenBank/DDBJ databases">
        <title>Description of first Herbaspirillum huttiense subsp. nephrolepsisexaltata and Herbaspirillum huttiense subsp. lycopersicon.</title>
        <authorList>
            <person name="Poudel M."/>
            <person name="Sharma A."/>
            <person name="Goss E."/>
            <person name="Tapia J.H."/>
            <person name="Harmon C.M."/>
            <person name="Jones J.B."/>
        </authorList>
    </citation>
    <scope>NUCLEOTIDE SEQUENCE</scope>
    <source>
        <strain evidence="1">SE1</strain>
    </source>
</reference>
<organism evidence="1 2">
    <name type="scientific">Herbaspirillum huttiense subsp. lycopersici</name>
    <dbReference type="NCBI Taxonomy" id="3074428"/>
    <lineage>
        <taxon>Bacteria</taxon>
        <taxon>Pseudomonadati</taxon>
        <taxon>Pseudomonadota</taxon>
        <taxon>Betaproteobacteria</taxon>
        <taxon>Burkholderiales</taxon>
        <taxon>Oxalobacteraceae</taxon>
        <taxon>Herbaspirillum</taxon>
    </lineage>
</organism>
<comment type="caution">
    <text evidence="1">The sequence shown here is derived from an EMBL/GenBank/DDBJ whole genome shotgun (WGS) entry which is preliminary data.</text>
</comment>
<protein>
    <submittedName>
        <fullName evidence="1">Uncharacterized protein</fullName>
    </submittedName>
</protein>
<dbReference type="EMBL" id="JAVLSJ010000028">
    <property type="protein sequence ID" value="MDR9851969.1"/>
    <property type="molecule type" value="Genomic_DNA"/>
</dbReference>
<name>A0ABU2EUY0_9BURK</name>
<evidence type="ECO:0000313" key="1">
    <source>
        <dbReference type="EMBL" id="MDR9851969.1"/>
    </source>
</evidence>
<keyword evidence="2" id="KW-1185">Reference proteome</keyword>